<proteinExistence type="predicted"/>
<feature type="transmembrane region" description="Helical" evidence="1">
    <location>
        <begin position="34"/>
        <end position="55"/>
    </location>
</feature>
<evidence type="ECO:0000256" key="1">
    <source>
        <dbReference type="SAM" id="Phobius"/>
    </source>
</evidence>
<feature type="transmembrane region" description="Helical" evidence="1">
    <location>
        <begin position="9"/>
        <end position="28"/>
    </location>
</feature>
<dbReference type="AlphaFoldDB" id="A0A2U2PDI1"/>
<keyword evidence="1" id="KW-0472">Membrane</keyword>
<name>A0A2U2PDI1_9SPHI</name>
<evidence type="ECO:0000313" key="2">
    <source>
        <dbReference type="EMBL" id="PWG79458.1"/>
    </source>
</evidence>
<sequence length="65" mass="7655">MKWMQLRMYLCLTSGIVSISLGLFLFITHYDRNISHFFIKCGVISEAVFALLFIWNKRINQKKGL</sequence>
<reference evidence="2 3" key="1">
    <citation type="submission" date="2018-04" db="EMBL/GenBank/DDBJ databases">
        <title>Pedobacter chongqingensis sp. nov., isolated from a rottenly hemp rope.</title>
        <authorList>
            <person name="Cai Y."/>
        </authorList>
    </citation>
    <scope>NUCLEOTIDE SEQUENCE [LARGE SCALE GENOMIC DNA]</scope>
    <source>
        <strain evidence="2 3">FJ4-8</strain>
    </source>
</reference>
<organism evidence="2 3">
    <name type="scientific">Pararcticibacter amylolyticus</name>
    <dbReference type="NCBI Taxonomy" id="2173175"/>
    <lineage>
        <taxon>Bacteria</taxon>
        <taxon>Pseudomonadati</taxon>
        <taxon>Bacteroidota</taxon>
        <taxon>Sphingobacteriia</taxon>
        <taxon>Sphingobacteriales</taxon>
        <taxon>Sphingobacteriaceae</taxon>
        <taxon>Pararcticibacter</taxon>
    </lineage>
</organism>
<dbReference type="Proteomes" id="UP000245647">
    <property type="component" value="Unassembled WGS sequence"/>
</dbReference>
<keyword evidence="3" id="KW-1185">Reference proteome</keyword>
<evidence type="ECO:0000313" key="3">
    <source>
        <dbReference type="Proteomes" id="UP000245647"/>
    </source>
</evidence>
<keyword evidence="1" id="KW-0812">Transmembrane</keyword>
<accession>A0A2U2PDI1</accession>
<dbReference type="EMBL" id="QEAS01000014">
    <property type="protein sequence ID" value="PWG79458.1"/>
    <property type="molecule type" value="Genomic_DNA"/>
</dbReference>
<gene>
    <name evidence="2" type="ORF">DDR33_17015</name>
</gene>
<keyword evidence="1" id="KW-1133">Transmembrane helix</keyword>
<comment type="caution">
    <text evidence="2">The sequence shown here is derived from an EMBL/GenBank/DDBJ whole genome shotgun (WGS) entry which is preliminary data.</text>
</comment>
<protein>
    <submittedName>
        <fullName evidence="2">Uncharacterized protein</fullName>
    </submittedName>
</protein>